<feature type="region of interest" description="Disordered" evidence="1">
    <location>
        <begin position="1"/>
        <end position="20"/>
    </location>
</feature>
<comment type="caution">
    <text evidence="2">The sequence shown here is derived from an EMBL/GenBank/DDBJ whole genome shotgun (WGS) entry which is preliminary data.</text>
</comment>
<dbReference type="AlphaFoldDB" id="A0A426WYV5"/>
<organism evidence="2 3">
    <name type="scientific">Ensete ventricosum</name>
    <name type="common">Abyssinian banana</name>
    <name type="synonym">Musa ensete</name>
    <dbReference type="NCBI Taxonomy" id="4639"/>
    <lineage>
        <taxon>Eukaryota</taxon>
        <taxon>Viridiplantae</taxon>
        <taxon>Streptophyta</taxon>
        <taxon>Embryophyta</taxon>
        <taxon>Tracheophyta</taxon>
        <taxon>Spermatophyta</taxon>
        <taxon>Magnoliopsida</taxon>
        <taxon>Liliopsida</taxon>
        <taxon>Zingiberales</taxon>
        <taxon>Musaceae</taxon>
        <taxon>Ensete</taxon>
    </lineage>
</organism>
<protein>
    <submittedName>
        <fullName evidence="2">Uncharacterized protein</fullName>
    </submittedName>
</protein>
<dbReference type="Proteomes" id="UP000287651">
    <property type="component" value="Unassembled WGS sequence"/>
</dbReference>
<accession>A0A426WYV5</accession>
<evidence type="ECO:0000256" key="1">
    <source>
        <dbReference type="SAM" id="MobiDB-lite"/>
    </source>
</evidence>
<sequence>MDQREKSNPRHYSEPTSAMDKVQIEKAKQDDTLSDLSDVLGQLKGMALA</sequence>
<name>A0A426WYV5_ENSVE</name>
<dbReference type="EMBL" id="AMZH03032262">
    <property type="protein sequence ID" value="RRT32398.1"/>
    <property type="molecule type" value="Genomic_DNA"/>
</dbReference>
<dbReference type="Gene3D" id="1.20.5.110">
    <property type="match status" value="1"/>
</dbReference>
<reference evidence="2 3" key="1">
    <citation type="journal article" date="2014" name="Agronomy (Basel)">
        <title>A Draft Genome Sequence for Ensete ventricosum, the Drought-Tolerant Tree Against Hunger.</title>
        <authorList>
            <person name="Harrison J."/>
            <person name="Moore K.A."/>
            <person name="Paszkiewicz K."/>
            <person name="Jones T."/>
            <person name="Grant M."/>
            <person name="Ambacheew D."/>
            <person name="Muzemil S."/>
            <person name="Studholme D.J."/>
        </authorList>
    </citation>
    <scope>NUCLEOTIDE SEQUENCE [LARGE SCALE GENOMIC DNA]</scope>
</reference>
<evidence type="ECO:0000313" key="2">
    <source>
        <dbReference type="EMBL" id="RRT32398.1"/>
    </source>
</evidence>
<proteinExistence type="predicted"/>
<feature type="compositionally biased region" description="Basic and acidic residues" evidence="1">
    <location>
        <begin position="1"/>
        <end position="13"/>
    </location>
</feature>
<evidence type="ECO:0000313" key="3">
    <source>
        <dbReference type="Proteomes" id="UP000287651"/>
    </source>
</evidence>
<gene>
    <name evidence="2" type="ORF">B296_00051109</name>
</gene>